<keyword evidence="3" id="KW-1185">Reference proteome</keyword>
<comment type="caution">
    <text evidence="2">The sequence shown here is derived from an EMBL/GenBank/DDBJ whole genome shotgun (WGS) entry which is preliminary data.</text>
</comment>
<evidence type="ECO:0000313" key="3">
    <source>
        <dbReference type="Proteomes" id="UP000308267"/>
    </source>
</evidence>
<sequence>MSTMCWQLCVLLFFVTDVANAGRWCTDDDDDQADEVDQYLSPLTSHGTCMATHGGTSGNTDIPPTSSAPNKINTLATDTDRLRAATPGVEMSTKFPITTATTTTTSRHISLATSDSTAETATTKYPVSIAIYNERATIKAPAVTSTTTVTTGLNDNIPITTKTTTYRSFADESAVITPTDTSTATSISTATELITVKTSTDTSPETTHTATTITTTTQVTSTVTTAKSSATAEKVVNTTANIPTIPSSAISTSTTDQTTTTRRTSESLVSPNAITQKVFGFLERHRRGLFWSEAYNHHCSVEYMSGYEDIKVQLDDAIKTVNLDGLRWSFHSFNNVDKRVLVRIDLVKTSAQENMEFPAEAFKEALKGGRRSFSGSGIAPVIITGNTDLYDVLKLLQMEDTVYNESFGIFVRGEAVIPLPYSAIAENYCSQQRSTLINEAMVQLNIENTIGVFVDAIEEMDSHFLVYFSLLIKTVSEGETVQTLQGKINSKLYRELFKPYVYPLRLLKVHSIIKPEAGIRYFRYKGRLVNDGQLLRWSDQSKKENKYLAYHHKQTMIDKLGHFGDLAQYNTKAMLMMKDGDVTSVEGAFEYSNYWLLRTVPLFGHPSSRVLLENLLILPSVLQSWTVRDFVIEEFPMRDRNRLESPSVEEEVEDPRYSDRVVIDPFNEEGLPVGDFTIIAIEGFLRKTAELMTWNNVLPHLAYENKSQFSQDLTDWAKWCLNSKGLLVTSAFFEDVQPEDDHGWAFILLYVDGNQQETANAETQLTVVERPFMLHSPKISYSFFRNSEFSSFRIAVSVLHEGKYQIWHRLLRDRGSNLYRTRASAIKNMIKHALNDWIPESDYEITPPVFRSSFGFTYAEFYMRISKRVKTTNWSVDGLVFNQWIRARLDEQAPSGLLPIAVIRSLQSPR</sequence>
<dbReference type="STRING" id="147828.A0A4S2MFU8"/>
<dbReference type="Proteomes" id="UP000308267">
    <property type="component" value="Unassembled WGS sequence"/>
</dbReference>
<reference evidence="2 3" key="1">
    <citation type="journal article" date="2019" name="BMC Genomics">
        <title>New insights from Opisthorchis felineus genome: update on genomics of the epidemiologically important liver flukes.</title>
        <authorList>
            <person name="Ershov N.I."/>
            <person name="Mordvinov V.A."/>
            <person name="Prokhortchouk E.B."/>
            <person name="Pakharukova M.Y."/>
            <person name="Gunbin K.V."/>
            <person name="Ustyantsev K."/>
            <person name="Genaev M.A."/>
            <person name="Blinov A.G."/>
            <person name="Mazur A."/>
            <person name="Boulygina E."/>
            <person name="Tsygankova S."/>
            <person name="Khrameeva E."/>
            <person name="Chekanov N."/>
            <person name="Fan G."/>
            <person name="Xiao A."/>
            <person name="Zhang H."/>
            <person name="Xu X."/>
            <person name="Yang H."/>
            <person name="Solovyev V."/>
            <person name="Lee S.M."/>
            <person name="Liu X."/>
            <person name="Afonnikov D.A."/>
            <person name="Skryabin K.G."/>
        </authorList>
    </citation>
    <scope>NUCLEOTIDE SEQUENCE [LARGE SCALE GENOMIC DNA]</scope>
    <source>
        <strain evidence="2">AK-0245</strain>
        <tissue evidence="2">Whole organism</tissue>
    </source>
</reference>
<feature type="chain" id="PRO_5020554373" evidence="1">
    <location>
        <begin position="22"/>
        <end position="910"/>
    </location>
</feature>
<dbReference type="EMBL" id="SJOL01003040">
    <property type="protein sequence ID" value="TGZ73117.1"/>
    <property type="molecule type" value="Genomic_DNA"/>
</dbReference>
<keyword evidence="1" id="KW-0732">Signal</keyword>
<accession>A0A4S2MFU8</accession>
<proteinExistence type="predicted"/>
<protein>
    <submittedName>
        <fullName evidence="2">Uncharacterized protein</fullName>
    </submittedName>
</protein>
<evidence type="ECO:0000256" key="1">
    <source>
        <dbReference type="SAM" id="SignalP"/>
    </source>
</evidence>
<evidence type="ECO:0000313" key="2">
    <source>
        <dbReference type="EMBL" id="TGZ73117.1"/>
    </source>
</evidence>
<name>A0A4S2MFU8_OPIFE</name>
<gene>
    <name evidence="2" type="ORF">CRM22_001716</name>
</gene>
<organism evidence="2 3">
    <name type="scientific">Opisthorchis felineus</name>
    <dbReference type="NCBI Taxonomy" id="147828"/>
    <lineage>
        <taxon>Eukaryota</taxon>
        <taxon>Metazoa</taxon>
        <taxon>Spiralia</taxon>
        <taxon>Lophotrochozoa</taxon>
        <taxon>Platyhelminthes</taxon>
        <taxon>Trematoda</taxon>
        <taxon>Digenea</taxon>
        <taxon>Opisthorchiida</taxon>
        <taxon>Opisthorchiata</taxon>
        <taxon>Opisthorchiidae</taxon>
        <taxon>Opisthorchis</taxon>
    </lineage>
</organism>
<feature type="signal peptide" evidence="1">
    <location>
        <begin position="1"/>
        <end position="21"/>
    </location>
</feature>
<dbReference type="AlphaFoldDB" id="A0A4S2MFU8"/>